<proteinExistence type="predicted"/>
<dbReference type="AlphaFoldDB" id="A0A2Z4LW10"/>
<protein>
    <recommendedName>
        <fullName evidence="3">Macroglobulin domain-containing protein</fullName>
    </recommendedName>
</protein>
<dbReference type="Gene3D" id="2.60.40.1930">
    <property type="match status" value="1"/>
</dbReference>
<reference evidence="1 2" key="1">
    <citation type="submission" date="2018-06" db="EMBL/GenBank/DDBJ databases">
        <title>Spongiibacterium sp. HME9304 Genome sequencing and assembly.</title>
        <authorList>
            <person name="Kang H."/>
            <person name="Kim H."/>
            <person name="Joh K."/>
        </authorList>
    </citation>
    <scope>NUCLEOTIDE SEQUENCE [LARGE SCALE GENOMIC DNA]</scope>
    <source>
        <strain evidence="1 2">HME9304</strain>
    </source>
</reference>
<keyword evidence="2" id="KW-1185">Reference proteome</keyword>
<evidence type="ECO:0000313" key="2">
    <source>
        <dbReference type="Proteomes" id="UP000248536"/>
    </source>
</evidence>
<dbReference type="Proteomes" id="UP000248536">
    <property type="component" value="Chromosome"/>
</dbReference>
<sequence>MILSVQNYGQNKSIAKDKIKVLENTAQESIFVHYNSSLFMVGEYMYYKIYCLNSETNKLSHISKIAYLELVDKEGERVFKQKIRLDNGFGQGDFFLPVDTRSGNYKLVAYTKWMSNWGQEIFFSDDVIILNPYSNNQRDFLESEVSKEDLQSKSDLRPSNSALSELNKSPLQLFISKKNYGKRDEVIMEFEGINSKKIPDGEYSISVRKYSPVFPNQKKTTVDHLESKEISPPTFDNNITLPELRGELVTGRVVAKSTDIPLENLKIAFSVPGEDYQLKIARTDVLGQFHANITKPYRSEEILIQLIDDNVDGLTIELDDFASPFNSDKVKFESFRLNPEMNDLILKRSIQNQIENAYFKVKPDTITSNVNELNFYGTKGITYLLDDYTRFPTIKETVLEILDNVWLTENKNDKYVFNLRTLNGEFNNSEFTSLLIVDGLFVKDQDYFINNFSSNSIEQINIVKEYYRMGSQIFDGIIDIKTFDQNYAALASKNDMTALKLNRQTEIKNYFRQSYGNESSKDLERIPDLRQQLLWLPNFEIDDTQRITFFTSDLKGDFEISIEGFTHTGKPVSILDTITVE</sequence>
<dbReference type="KEGG" id="spon:HME9304_03177"/>
<organism evidence="1 2">
    <name type="scientific">Flagellimonas maritima</name>
    <dbReference type="NCBI Taxonomy" id="1383885"/>
    <lineage>
        <taxon>Bacteria</taxon>
        <taxon>Pseudomonadati</taxon>
        <taxon>Bacteroidota</taxon>
        <taxon>Flavobacteriia</taxon>
        <taxon>Flavobacteriales</taxon>
        <taxon>Flavobacteriaceae</taxon>
        <taxon>Flagellimonas</taxon>
    </lineage>
</organism>
<name>A0A2Z4LW10_9FLAO</name>
<evidence type="ECO:0000313" key="1">
    <source>
        <dbReference type="EMBL" id="AWX46145.1"/>
    </source>
</evidence>
<dbReference type="EMBL" id="CP030104">
    <property type="protein sequence ID" value="AWX46145.1"/>
    <property type="molecule type" value="Genomic_DNA"/>
</dbReference>
<evidence type="ECO:0008006" key="3">
    <source>
        <dbReference type="Google" id="ProtNLM"/>
    </source>
</evidence>
<gene>
    <name evidence="1" type="ORF">HME9304_03177</name>
</gene>
<accession>A0A2Z4LW10</accession>